<dbReference type="Pfam" id="PF00122">
    <property type="entry name" value="E1-E2_ATPase"/>
    <property type="match status" value="1"/>
</dbReference>
<dbReference type="InterPro" id="IPR008250">
    <property type="entry name" value="ATPase_P-typ_transduc_dom_A_sf"/>
</dbReference>
<evidence type="ECO:0000313" key="3">
    <source>
        <dbReference type="Proteomes" id="UP000681967"/>
    </source>
</evidence>
<proteinExistence type="predicted"/>
<dbReference type="Proteomes" id="UP000681967">
    <property type="component" value="Unassembled WGS sequence"/>
</dbReference>
<name>A0A8S2T7T7_9BILA</name>
<dbReference type="PANTHER" id="PTHR24092">
    <property type="entry name" value="PROBABLE PHOSPHOLIPID-TRANSPORTING ATPASE"/>
    <property type="match status" value="1"/>
</dbReference>
<reference evidence="2" key="1">
    <citation type="submission" date="2021-02" db="EMBL/GenBank/DDBJ databases">
        <authorList>
            <person name="Nowell W R."/>
        </authorList>
    </citation>
    <scope>NUCLEOTIDE SEQUENCE</scope>
</reference>
<gene>
    <name evidence="2" type="ORF">BYL167_LOCUS26418</name>
</gene>
<dbReference type="GO" id="GO:0045332">
    <property type="term" value="P:phospholipid translocation"/>
    <property type="evidence" value="ECO:0007669"/>
    <property type="project" value="TreeGrafter"/>
</dbReference>
<dbReference type="EMBL" id="CAJOBH010030335">
    <property type="protein sequence ID" value="CAF4273762.1"/>
    <property type="molecule type" value="Genomic_DNA"/>
</dbReference>
<dbReference type="Gene3D" id="2.70.150.10">
    <property type="entry name" value="Calcium-transporting ATPase, cytoplasmic transduction domain A"/>
    <property type="match status" value="1"/>
</dbReference>
<evidence type="ECO:0000313" key="2">
    <source>
        <dbReference type="EMBL" id="CAF4273762.1"/>
    </source>
</evidence>
<organism evidence="2 3">
    <name type="scientific">Rotaria magnacalcarata</name>
    <dbReference type="NCBI Taxonomy" id="392030"/>
    <lineage>
        <taxon>Eukaryota</taxon>
        <taxon>Metazoa</taxon>
        <taxon>Spiralia</taxon>
        <taxon>Gnathifera</taxon>
        <taxon>Rotifera</taxon>
        <taxon>Eurotatoria</taxon>
        <taxon>Bdelloidea</taxon>
        <taxon>Philodinida</taxon>
        <taxon>Philodinidae</taxon>
        <taxon>Rotaria</taxon>
    </lineage>
</organism>
<dbReference type="GO" id="GO:0140326">
    <property type="term" value="F:ATPase-coupled intramembrane lipid transporter activity"/>
    <property type="evidence" value="ECO:0007669"/>
    <property type="project" value="TreeGrafter"/>
</dbReference>
<evidence type="ECO:0000259" key="1">
    <source>
        <dbReference type="Pfam" id="PF00122"/>
    </source>
</evidence>
<dbReference type="InterPro" id="IPR059000">
    <property type="entry name" value="ATPase_P-type_domA"/>
</dbReference>
<sequence length="73" mass="8216">KRWRSDSYINKQIAEVYDKTSKSFIECKWEDLNVGNVVRVRADQVVPADILLLASSSCESTCYLDTAAIDGET</sequence>
<dbReference type="PANTHER" id="PTHR24092:SF218">
    <property type="entry name" value="PHOSPHOLIPID-TRANSPORTING ATPASE"/>
    <property type="match status" value="1"/>
</dbReference>
<dbReference type="SUPFAM" id="SSF81653">
    <property type="entry name" value="Calcium ATPase, transduction domain A"/>
    <property type="match status" value="1"/>
</dbReference>
<feature type="non-terminal residue" evidence="2">
    <location>
        <position position="73"/>
    </location>
</feature>
<accession>A0A8S2T7T7</accession>
<protein>
    <recommendedName>
        <fullName evidence="1">P-type ATPase A domain-containing protein</fullName>
    </recommendedName>
</protein>
<feature type="non-terminal residue" evidence="2">
    <location>
        <position position="1"/>
    </location>
</feature>
<feature type="domain" description="P-type ATPase A" evidence="1">
    <location>
        <begin position="11"/>
        <end position="72"/>
    </location>
</feature>
<dbReference type="AlphaFoldDB" id="A0A8S2T7T7"/>
<comment type="caution">
    <text evidence="2">The sequence shown here is derived from an EMBL/GenBank/DDBJ whole genome shotgun (WGS) entry which is preliminary data.</text>
</comment>
<dbReference type="GO" id="GO:0005886">
    <property type="term" value="C:plasma membrane"/>
    <property type="evidence" value="ECO:0007669"/>
    <property type="project" value="TreeGrafter"/>
</dbReference>